<organism evidence="1 2">
    <name type="scientific">Thalassiosira oceanica</name>
    <name type="common">Marine diatom</name>
    <dbReference type="NCBI Taxonomy" id="159749"/>
    <lineage>
        <taxon>Eukaryota</taxon>
        <taxon>Sar</taxon>
        <taxon>Stramenopiles</taxon>
        <taxon>Ochrophyta</taxon>
        <taxon>Bacillariophyta</taxon>
        <taxon>Coscinodiscophyceae</taxon>
        <taxon>Thalassiosirophycidae</taxon>
        <taxon>Thalassiosirales</taxon>
        <taxon>Thalassiosiraceae</taxon>
        <taxon>Thalassiosira</taxon>
    </lineage>
</organism>
<dbReference type="OrthoDB" id="531519at2759"/>
<protein>
    <submittedName>
        <fullName evidence="1">Uncharacterized protein</fullName>
    </submittedName>
</protein>
<dbReference type="Proteomes" id="UP000266841">
    <property type="component" value="Unassembled WGS sequence"/>
</dbReference>
<comment type="caution">
    <text evidence="1">The sequence shown here is derived from an EMBL/GenBank/DDBJ whole genome shotgun (WGS) entry which is preliminary data.</text>
</comment>
<dbReference type="AlphaFoldDB" id="K0SCT1"/>
<evidence type="ECO:0000313" key="2">
    <source>
        <dbReference type="Proteomes" id="UP000266841"/>
    </source>
</evidence>
<keyword evidence="2" id="KW-1185">Reference proteome</keyword>
<name>K0SCT1_THAOC</name>
<dbReference type="EMBL" id="AGNL01018399">
    <property type="protein sequence ID" value="EJK63160.1"/>
    <property type="molecule type" value="Genomic_DNA"/>
</dbReference>
<gene>
    <name evidence="1" type="ORF">THAOC_16200</name>
</gene>
<sequence>MASSKACVSINVLRKTDNEGAIRAAIEFSDLLPPPGYSFDSTNENAEIAHLKRTLKRDFTLDEVYDTLCFFRDAEASAFKIAQKRDSVRNQKRLERTPGYHAMAAQMMANGIAGPTYFGSGMRTYDQVQSDKSDECALDWDQVTRAGGTKQQSRMTSDYLSLPSKGGLRSLCWVVGSSLPMGRHSNEWVLFASMSPIHIKAALQHSAIFGGLGVGGKRWLASQTPTNTLCLPDGILL</sequence>
<reference evidence="1 2" key="1">
    <citation type="journal article" date="2012" name="Genome Biol.">
        <title>Genome and low-iron response of an oceanic diatom adapted to chronic iron limitation.</title>
        <authorList>
            <person name="Lommer M."/>
            <person name="Specht M."/>
            <person name="Roy A.S."/>
            <person name="Kraemer L."/>
            <person name="Andreson R."/>
            <person name="Gutowska M.A."/>
            <person name="Wolf J."/>
            <person name="Bergner S.V."/>
            <person name="Schilhabel M.B."/>
            <person name="Klostermeier U.C."/>
            <person name="Beiko R.G."/>
            <person name="Rosenstiel P."/>
            <person name="Hippler M."/>
            <person name="Laroche J."/>
        </authorList>
    </citation>
    <scope>NUCLEOTIDE SEQUENCE [LARGE SCALE GENOMIC DNA]</scope>
    <source>
        <strain evidence="1 2">CCMP1005</strain>
    </source>
</reference>
<accession>K0SCT1</accession>
<proteinExistence type="predicted"/>
<evidence type="ECO:0000313" key="1">
    <source>
        <dbReference type="EMBL" id="EJK63160.1"/>
    </source>
</evidence>